<feature type="coiled-coil region" evidence="1">
    <location>
        <begin position="5"/>
        <end position="64"/>
    </location>
</feature>
<comment type="caution">
    <text evidence="2">The sequence shown here is derived from an EMBL/GenBank/DDBJ whole genome shotgun (WGS) entry which is preliminary data.</text>
</comment>
<accession>A0A0F9IMM2</accession>
<evidence type="ECO:0008006" key="3">
    <source>
        <dbReference type="Google" id="ProtNLM"/>
    </source>
</evidence>
<gene>
    <name evidence="2" type="ORF">LCGC14_1924400</name>
</gene>
<keyword evidence="1" id="KW-0175">Coiled coil</keyword>
<sequence>MKVTIEIAHRAIADLKARLAKSEVQVYAARKHPLAKTKALTTVLDESDAEIAKMRAELARFEAMLEAGP</sequence>
<organism evidence="2">
    <name type="scientific">marine sediment metagenome</name>
    <dbReference type="NCBI Taxonomy" id="412755"/>
    <lineage>
        <taxon>unclassified sequences</taxon>
        <taxon>metagenomes</taxon>
        <taxon>ecological metagenomes</taxon>
    </lineage>
</organism>
<reference evidence="2" key="1">
    <citation type="journal article" date="2015" name="Nature">
        <title>Complex archaea that bridge the gap between prokaryotes and eukaryotes.</title>
        <authorList>
            <person name="Spang A."/>
            <person name="Saw J.H."/>
            <person name="Jorgensen S.L."/>
            <person name="Zaremba-Niedzwiedzka K."/>
            <person name="Martijn J."/>
            <person name="Lind A.E."/>
            <person name="van Eijk R."/>
            <person name="Schleper C."/>
            <person name="Guy L."/>
            <person name="Ettema T.J."/>
        </authorList>
    </citation>
    <scope>NUCLEOTIDE SEQUENCE</scope>
</reference>
<evidence type="ECO:0000256" key="1">
    <source>
        <dbReference type="SAM" id="Coils"/>
    </source>
</evidence>
<dbReference type="AlphaFoldDB" id="A0A0F9IMM2"/>
<evidence type="ECO:0000313" key="2">
    <source>
        <dbReference type="EMBL" id="KKL88472.1"/>
    </source>
</evidence>
<name>A0A0F9IMM2_9ZZZZ</name>
<protein>
    <recommendedName>
        <fullName evidence="3">Valyl-tRNA synthetase tRNA-binding arm domain-containing protein</fullName>
    </recommendedName>
</protein>
<dbReference type="EMBL" id="LAZR01020555">
    <property type="protein sequence ID" value="KKL88472.1"/>
    <property type="molecule type" value="Genomic_DNA"/>
</dbReference>
<proteinExistence type="predicted"/>